<sequence length="540" mass="55735">MSSSTPGTTSSQVGAPRRRRLGDLPVAVRIGIGFGIVILLTAMITAVGAQRLVTLDAQTQQLDREAIAPQSDLNNIQRWFQASRARVLEYGMSTPEGQKTVLEEMEKFDTDALASMDAYEPYVLDSAAFGTLTDAYSRYQAAVEAIAPITEDGAIAYHDAYVEQVRPITAEVTGALQEIIDAVGESAAQSVEESTATARTAIVSMIVAGVVAALLAVVVAVTLVRSIVGNLRKVQETIVALGDGDLTKDTGVDSGDELGQMAASLSSAQANLRELVSGVVATAGTVAAAAEEMSASTTQVAAGSEETSVQAGVVAAAAEQVSRNVQTVAAGAEQMGASIREISQNANEAARASNEAVEQSERTRITVVDLGTSSQEIGAVVKVITSIAEQTNLLALNATIEAARAGEAGKGFAVVASEVKDLAAESARAAEDIARRIDVNRSQTESAVAAISGIGEIIATINDYQLTIASAVEEQTATTTEMSRSVTEAATGSGEIAQNIVGVASAAVASSDVVAQMGTAVQELAMMSADLRERVASFVY</sequence>
<evidence type="ECO:0000256" key="3">
    <source>
        <dbReference type="ARBA" id="ARBA00023224"/>
    </source>
</evidence>
<dbReference type="PROSITE" id="PS50111">
    <property type="entry name" value="CHEMOTAXIS_TRANSDUC_2"/>
    <property type="match status" value="1"/>
</dbReference>
<feature type="transmembrane region" description="Helical" evidence="6">
    <location>
        <begin position="201"/>
        <end position="224"/>
    </location>
</feature>
<dbReference type="GO" id="GO:0016020">
    <property type="term" value="C:membrane"/>
    <property type="evidence" value="ECO:0007669"/>
    <property type="project" value="InterPro"/>
</dbReference>
<feature type="domain" description="Methyl-accepting transducer" evidence="7">
    <location>
        <begin position="282"/>
        <end position="525"/>
    </location>
</feature>
<keyword evidence="2 6" id="KW-1133">Transmembrane helix</keyword>
<accession>A0A853ETT0</accession>
<dbReference type="GO" id="GO:0007165">
    <property type="term" value="P:signal transduction"/>
    <property type="evidence" value="ECO:0007669"/>
    <property type="project" value="UniProtKB-KW"/>
</dbReference>
<keyword evidence="10" id="KW-1185">Reference proteome</keyword>
<evidence type="ECO:0000256" key="2">
    <source>
        <dbReference type="ARBA" id="ARBA00022989"/>
    </source>
</evidence>
<evidence type="ECO:0000313" key="9">
    <source>
        <dbReference type="EMBL" id="NYS94096.1"/>
    </source>
</evidence>
<evidence type="ECO:0000259" key="7">
    <source>
        <dbReference type="PROSITE" id="PS50111"/>
    </source>
</evidence>
<evidence type="ECO:0000256" key="6">
    <source>
        <dbReference type="SAM" id="Phobius"/>
    </source>
</evidence>
<name>A0A853ETT0_9MICO</name>
<dbReference type="SMART" id="SM00304">
    <property type="entry name" value="HAMP"/>
    <property type="match status" value="2"/>
</dbReference>
<proteinExistence type="inferred from homology"/>
<evidence type="ECO:0000256" key="4">
    <source>
        <dbReference type="ARBA" id="ARBA00029447"/>
    </source>
</evidence>
<gene>
    <name evidence="9" type="ORF">HZZ10_11275</name>
</gene>
<dbReference type="Proteomes" id="UP000561011">
    <property type="component" value="Unassembled WGS sequence"/>
</dbReference>
<dbReference type="Pfam" id="PF12729">
    <property type="entry name" value="4HB_MCP_1"/>
    <property type="match status" value="1"/>
</dbReference>
<evidence type="ECO:0000313" key="10">
    <source>
        <dbReference type="Proteomes" id="UP000561011"/>
    </source>
</evidence>
<dbReference type="Gene3D" id="1.10.287.950">
    <property type="entry name" value="Methyl-accepting chemotaxis protein"/>
    <property type="match status" value="1"/>
</dbReference>
<dbReference type="AlphaFoldDB" id="A0A853ETT0"/>
<dbReference type="PROSITE" id="PS50885">
    <property type="entry name" value="HAMP"/>
    <property type="match status" value="1"/>
</dbReference>
<keyword evidence="1 6" id="KW-0812">Transmembrane</keyword>
<dbReference type="InterPro" id="IPR024478">
    <property type="entry name" value="HlyB_4HB_MCP"/>
</dbReference>
<organism evidence="9 10">
    <name type="scientific">Sanguibacter inulinus</name>
    <dbReference type="NCBI Taxonomy" id="60922"/>
    <lineage>
        <taxon>Bacteria</taxon>
        <taxon>Bacillati</taxon>
        <taxon>Actinomycetota</taxon>
        <taxon>Actinomycetes</taxon>
        <taxon>Micrococcales</taxon>
        <taxon>Sanguibacteraceae</taxon>
        <taxon>Sanguibacter</taxon>
    </lineage>
</organism>
<feature type="transmembrane region" description="Helical" evidence="6">
    <location>
        <begin position="26"/>
        <end position="49"/>
    </location>
</feature>
<dbReference type="Pfam" id="PF00015">
    <property type="entry name" value="MCPsignal"/>
    <property type="match status" value="1"/>
</dbReference>
<feature type="domain" description="HAMP" evidence="8">
    <location>
        <begin position="225"/>
        <end position="277"/>
    </location>
</feature>
<dbReference type="Pfam" id="PF00672">
    <property type="entry name" value="HAMP"/>
    <property type="match status" value="1"/>
</dbReference>
<dbReference type="PANTHER" id="PTHR32089">
    <property type="entry name" value="METHYL-ACCEPTING CHEMOTAXIS PROTEIN MCPB"/>
    <property type="match status" value="1"/>
</dbReference>
<comment type="caution">
    <text evidence="9">The sequence shown here is derived from an EMBL/GenBank/DDBJ whole genome shotgun (WGS) entry which is preliminary data.</text>
</comment>
<keyword evidence="3 5" id="KW-0807">Transducer</keyword>
<evidence type="ECO:0000256" key="5">
    <source>
        <dbReference type="PROSITE-ProRule" id="PRU00284"/>
    </source>
</evidence>
<dbReference type="SMART" id="SM00283">
    <property type="entry name" value="MA"/>
    <property type="match status" value="1"/>
</dbReference>
<evidence type="ECO:0000256" key="1">
    <source>
        <dbReference type="ARBA" id="ARBA00022692"/>
    </source>
</evidence>
<dbReference type="SUPFAM" id="SSF58104">
    <property type="entry name" value="Methyl-accepting chemotaxis protein (MCP) signaling domain"/>
    <property type="match status" value="1"/>
</dbReference>
<dbReference type="PANTHER" id="PTHR32089:SF112">
    <property type="entry name" value="LYSOZYME-LIKE PROTEIN-RELATED"/>
    <property type="match status" value="1"/>
</dbReference>
<protein>
    <submittedName>
        <fullName evidence="9">Methyl-accepting chemotaxis protein</fullName>
    </submittedName>
</protein>
<dbReference type="InterPro" id="IPR003660">
    <property type="entry name" value="HAMP_dom"/>
</dbReference>
<dbReference type="InterPro" id="IPR004089">
    <property type="entry name" value="MCPsignal_dom"/>
</dbReference>
<dbReference type="EMBL" id="JACBYE010000025">
    <property type="protein sequence ID" value="NYS94096.1"/>
    <property type="molecule type" value="Genomic_DNA"/>
</dbReference>
<reference evidence="9 10" key="1">
    <citation type="submission" date="2020-07" db="EMBL/GenBank/DDBJ databases">
        <title>MOT database genomes.</title>
        <authorList>
            <person name="Joseph S."/>
            <person name="Aduse-Opoku J."/>
            <person name="Hashim A."/>
            <person name="Wade W."/>
            <person name="Curtis M."/>
        </authorList>
    </citation>
    <scope>NUCLEOTIDE SEQUENCE [LARGE SCALE GENOMIC DNA]</scope>
    <source>
        <strain evidence="9 10">DSM 100099</strain>
    </source>
</reference>
<evidence type="ECO:0000259" key="8">
    <source>
        <dbReference type="PROSITE" id="PS50885"/>
    </source>
</evidence>
<keyword evidence="6" id="KW-0472">Membrane</keyword>
<dbReference type="RefSeq" id="WP_179913574.1">
    <property type="nucleotide sequence ID" value="NZ_JACBYE010000025.1"/>
</dbReference>
<comment type="similarity">
    <text evidence="4">Belongs to the methyl-accepting chemotaxis (MCP) protein family.</text>
</comment>
<dbReference type="CDD" id="cd06225">
    <property type="entry name" value="HAMP"/>
    <property type="match status" value="1"/>
</dbReference>